<dbReference type="PANTHER" id="PTHR45711:SF6">
    <property type="entry name" value="CHLORIDE CHANNEL PROTEIN"/>
    <property type="match status" value="1"/>
</dbReference>
<dbReference type="GO" id="GO:0005247">
    <property type="term" value="F:voltage-gated chloride channel activity"/>
    <property type="evidence" value="ECO:0007669"/>
    <property type="project" value="TreeGrafter"/>
</dbReference>
<dbReference type="Gene3D" id="1.10.3080.10">
    <property type="entry name" value="Clc chloride channel"/>
    <property type="match status" value="1"/>
</dbReference>
<dbReference type="PANTHER" id="PTHR45711">
    <property type="entry name" value="CHLORIDE CHANNEL PROTEIN"/>
    <property type="match status" value="1"/>
</dbReference>
<dbReference type="CDD" id="cd01031">
    <property type="entry name" value="EriC"/>
    <property type="match status" value="1"/>
</dbReference>
<dbReference type="STRING" id="1619234.SAMN05421730_1003202"/>
<keyword evidence="4 8" id="KW-1133">Transmembrane helix</keyword>
<evidence type="ECO:0000256" key="6">
    <source>
        <dbReference type="ARBA" id="ARBA00023136"/>
    </source>
</evidence>
<dbReference type="GO" id="GO:0005886">
    <property type="term" value="C:plasma membrane"/>
    <property type="evidence" value="ECO:0007669"/>
    <property type="project" value="TreeGrafter"/>
</dbReference>
<feature type="transmembrane region" description="Helical" evidence="8">
    <location>
        <begin position="273"/>
        <end position="293"/>
    </location>
</feature>
<feature type="transmembrane region" description="Helical" evidence="8">
    <location>
        <begin position="158"/>
        <end position="183"/>
    </location>
</feature>
<dbReference type="Pfam" id="PF00654">
    <property type="entry name" value="Voltage_CLC"/>
    <property type="match status" value="1"/>
</dbReference>
<dbReference type="SUPFAM" id="SSF116726">
    <property type="entry name" value="TrkA C-terminal domain-like"/>
    <property type="match status" value="1"/>
</dbReference>
<feature type="transmembrane region" description="Helical" evidence="8">
    <location>
        <begin position="16"/>
        <end position="38"/>
    </location>
</feature>
<dbReference type="RefSeq" id="WP_091231018.1">
    <property type="nucleotide sequence ID" value="NZ_FMKA01000003.1"/>
</dbReference>
<evidence type="ECO:0000256" key="5">
    <source>
        <dbReference type="ARBA" id="ARBA00023065"/>
    </source>
</evidence>
<comment type="subcellular location">
    <subcellularLocation>
        <location evidence="1">Membrane</location>
        <topology evidence="1">Multi-pass membrane protein</topology>
    </subcellularLocation>
</comment>
<dbReference type="GO" id="GO:0008324">
    <property type="term" value="F:monoatomic cation transmembrane transporter activity"/>
    <property type="evidence" value="ECO:0007669"/>
    <property type="project" value="InterPro"/>
</dbReference>
<dbReference type="EMBL" id="FMKA01000003">
    <property type="protein sequence ID" value="SCP96118.1"/>
    <property type="molecule type" value="Genomic_DNA"/>
</dbReference>
<evidence type="ECO:0000313" key="10">
    <source>
        <dbReference type="EMBL" id="SCP96118.1"/>
    </source>
</evidence>
<evidence type="ECO:0000256" key="2">
    <source>
        <dbReference type="ARBA" id="ARBA00022448"/>
    </source>
</evidence>
<name>A0A1D3TR58_9FIRM</name>
<dbReference type="PRINTS" id="PR00762">
    <property type="entry name" value="CLCHANNEL"/>
</dbReference>
<dbReference type="InterPro" id="IPR006037">
    <property type="entry name" value="RCK_C"/>
</dbReference>
<feature type="transmembrane region" description="Helical" evidence="8">
    <location>
        <begin position="332"/>
        <end position="355"/>
    </location>
</feature>
<keyword evidence="6 8" id="KW-0472">Membrane</keyword>
<feature type="transmembrane region" description="Helical" evidence="8">
    <location>
        <begin position="395"/>
        <end position="415"/>
    </location>
</feature>
<feature type="transmembrane region" description="Helical" evidence="8">
    <location>
        <begin position="232"/>
        <end position="253"/>
    </location>
</feature>
<dbReference type="InterPro" id="IPR036721">
    <property type="entry name" value="RCK_C_sf"/>
</dbReference>
<keyword evidence="11" id="KW-1185">Reference proteome</keyword>
<reference evidence="10 11" key="1">
    <citation type="submission" date="2016-09" db="EMBL/GenBank/DDBJ databases">
        <authorList>
            <person name="Capua I."/>
            <person name="De Benedictis P."/>
            <person name="Joannis T."/>
            <person name="Lombin L.H."/>
            <person name="Cattoli G."/>
        </authorList>
    </citation>
    <scope>NUCLEOTIDE SEQUENCE [LARGE SCALE GENOMIC DNA]</scope>
    <source>
        <strain evidence="10 11">GluBS11</strain>
    </source>
</reference>
<dbReference type="OrthoDB" id="9812438at2"/>
<evidence type="ECO:0000256" key="8">
    <source>
        <dbReference type="SAM" id="Phobius"/>
    </source>
</evidence>
<dbReference type="GO" id="GO:0006813">
    <property type="term" value="P:potassium ion transport"/>
    <property type="evidence" value="ECO:0007669"/>
    <property type="project" value="InterPro"/>
</dbReference>
<keyword evidence="7" id="KW-0868">Chloride</keyword>
<evidence type="ECO:0000256" key="1">
    <source>
        <dbReference type="ARBA" id="ARBA00004141"/>
    </source>
</evidence>
<feature type="domain" description="RCK C-terminal" evidence="9">
    <location>
        <begin position="432"/>
        <end position="514"/>
    </location>
</feature>
<organism evidence="10 11">
    <name type="scientific">Anaerobium acetethylicum</name>
    <dbReference type="NCBI Taxonomy" id="1619234"/>
    <lineage>
        <taxon>Bacteria</taxon>
        <taxon>Bacillati</taxon>
        <taxon>Bacillota</taxon>
        <taxon>Clostridia</taxon>
        <taxon>Lachnospirales</taxon>
        <taxon>Lachnospiraceae</taxon>
        <taxon>Anaerobium</taxon>
    </lineage>
</organism>
<dbReference type="Gene3D" id="3.30.70.1450">
    <property type="entry name" value="Regulator of K+ conductance, C-terminal domain"/>
    <property type="match status" value="1"/>
</dbReference>
<evidence type="ECO:0000256" key="7">
    <source>
        <dbReference type="ARBA" id="ARBA00023214"/>
    </source>
</evidence>
<dbReference type="InterPro" id="IPR001807">
    <property type="entry name" value="ClC"/>
</dbReference>
<accession>A0A1D3TR58</accession>
<evidence type="ECO:0000259" key="9">
    <source>
        <dbReference type="PROSITE" id="PS51202"/>
    </source>
</evidence>
<feature type="transmembrane region" description="Helical" evidence="8">
    <location>
        <begin position="362"/>
        <end position="389"/>
    </location>
</feature>
<keyword evidence="5" id="KW-0406">Ion transport</keyword>
<dbReference type="Proteomes" id="UP000199315">
    <property type="component" value="Unassembled WGS sequence"/>
</dbReference>
<evidence type="ECO:0000256" key="3">
    <source>
        <dbReference type="ARBA" id="ARBA00022692"/>
    </source>
</evidence>
<keyword evidence="3 8" id="KW-0812">Transmembrane</keyword>
<feature type="transmembrane region" description="Helical" evidence="8">
    <location>
        <begin position="305"/>
        <end position="326"/>
    </location>
</feature>
<dbReference type="Pfam" id="PF02080">
    <property type="entry name" value="TrkA_C"/>
    <property type="match status" value="1"/>
</dbReference>
<evidence type="ECO:0000256" key="4">
    <source>
        <dbReference type="ARBA" id="ARBA00022989"/>
    </source>
</evidence>
<dbReference type="InterPro" id="IPR014743">
    <property type="entry name" value="Cl-channel_core"/>
</dbReference>
<dbReference type="AlphaFoldDB" id="A0A1D3TR58"/>
<proteinExistence type="predicted"/>
<feature type="transmembrane region" description="Helical" evidence="8">
    <location>
        <begin position="58"/>
        <end position="79"/>
    </location>
</feature>
<keyword evidence="2" id="KW-0813">Transport</keyword>
<dbReference type="SUPFAM" id="SSF81340">
    <property type="entry name" value="Clc chloride channel"/>
    <property type="match status" value="1"/>
</dbReference>
<dbReference type="PROSITE" id="PS51202">
    <property type="entry name" value="RCK_C"/>
    <property type="match status" value="1"/>
</dbReference>
<sequence length="519" mass="56655">MKNNYKILTDDNYGKIALIFKSLLVGMAAGGVVVMYRITLTYAEEFAFGMYGFMRENLHMIPVLLAGLCLAAYFVGFLVSKNNMISGSGIPQLKGILGGYFAKRKNWLHILCSKFVGGAIAISAGLSLGREGPSIQLGASIAEGIGKKVGKSRLERKILMASGASAGLAAAFNAPMAGVVFALEEIFKYFSPVILLSTMSAAVAADFLSKEVFGIAPVFEFEVTRAIPLRDYWMLILLGIIMGIMGAFYNYALLKTQKLYGKMKFLNERTRPIIPFMMAGILGLAFPVVLGGGHRIIEELTLQNGIWFISIIFILKFIFSAVSFGSGTPGGIFFPLLVLGASVGAIFAGISINYFGIESDFFYNFVILAMAGYFTAIVRAPITGIVLIMEMTGSFTHMLSLTVVAVTAYVAADLLKSPPIYDALLENLIKKEHVDSEREHSRKILIEIVVQHGSEFEDCHVRAIEWPEKILLVGVKRGEREIIPKGGTEIKAGDYLFILADVSGEARTREMLNAMNEQI</sequence>
<gene>
    <name evidence="10" type="ORF">SAMN05421730_1003202</name>
</gene>
<protein>
    <submittedName>
        <fullName evidence="10">H+/Cl-antiporter ClcA</fullName>
    </submittedName>
</protein>
<evidence type="ECO:0000313" key="11">
    <source>
        <dbReference type="Proteomes" id="UP000199315"/>
    </source>
</evidence>